<dbReference type="SUPFAM" id="SSF54373">
    <property type="entry name" value="FAD-linked reductases, C-terminal domain"/>
    <property type="match status" value="1"/>
</dbReference>
<gene>
    <name evidence="2" type="ORF">COV30_02465</name>
</gene>
<evidence type="ECO:0000313" key="2">
    <source>
        <dbReference type="EMBL" id="PIR41682.1"/>
    </source>
</evidence>
<dbReference type="Pfam" id="PF01593">
    <property type="entry name" value="Amino_oxidase"/>
    <property type="match status" value="1"/>
</dbReference>
<dbReference type="InterPro" id="IPR050281">
    <property type="entry name" value="Flavin_monoamine_oxidase"/>
</dbReference>
<protein>
    <recommendedName>
        <fullName evidence="1">Amine oxidase domain-containing protein</fullName>
    </recommendedName>
</protein>
<proteinExistence type="predicted"/>
<dbReference type="Gene3D" id="3.90.660.10">
    <property type="match status" value="1"/>
</dbReference>
<dbReference type="InterPro" id="IPR036188">
    <property type="entry name" value="FAD/NAD-bd_sf"/>
</dbReference>
<dbReference type="InterPro" id="IPR002937">
    <property type="entry name" value="Amino_oxidase"/>
</dbReference>
<feature type="domain" description="Amine oxidase" evidence="1">
    <location>
        <begin position="15"/>
        <end position="423"/>
    </location>
</feature>
<evidence type="ECO:0000313" key="3">
    <source>
        <dbReference type="Proteomes" id="UP000230208"/>
    </source>
</evidence>
<dbReference type="EMBL" id="PCXP01000030">
    <property type="protein sequence ID" value="PIR41682.1"/>
    <property type="molecule type" value="Genomic_DNA"/>
</dbReference>
<dbReference type="Proteomes" id="UP000230208">
    <property type="component" value="Unassembled WGS sequence"/>
</dbReference>
<dbReference type="GO" id="GO:0016491">
    <property type="term" value="F:oxidoreductase activity"/>
    <property type="evidence" value="ECO:0007669"/>
    <property type="project" value="InterPro"/>
</dbReference>
<organism evidence="2 3">
    <name type="scientific">Candidatus Yanofskybacteria bacterium CG10_big_fil_rev_8_21_14_0_10_37_15</name>
    <dbReference type="NCBI Taxonomy" id="1975097"/>
    <lineage>
        <taxon>Bacteria</taxon>
        <taxon>Candidatus Yanofskyibacteriota</taxon>
    </lineage>
</organism>
<comment type="caution">
    <text evidence="2">The sequence shown here is derived from an EMBL/GenBank/DDBJ whole genome shotgun (WGS) entry which is preliminary data.</text>
</comment>
<dbReference type="PRINTS" id="PR00419">
    <property type="entry name" value="ADXRDTASE"/>
</dbReference>
<reference evidence="2 3" key="1">
    <citation type="submission" date="2017-09" db="EMBL/GenBank/DDBJ databases">
        <title>Depth-based differentiation of microbial function through sediment-hosted aquifers and enrichment of novel symbionts in the deep terrestrial subsurface.</title>
        <authorList>
            <person name="Probst A.J."/>
            <person name="Ladd B."/>
            <person name="Jarett J.K."/>
            <person name="Geller-Mcgrath D.E."/>
            <person name="Sieber C.M."/>
            <person name="Emerson J.B."/>
            <person name="Anantharaman K."/>
            <person name="Thomas B.C."/>
            <person name="Malmstrom R."/>
            <person name="Stieglmeier M."/>
            <person name="Klingl A."/>
            <person name="Woyke T."/>
            <person name="Ryan C.M."/>
            <person name="Banfield J.F."/>
        </authorList>
    </citation>
    <scope>NUCLEOTIDE SEQUENCE [LARGE SCALE GENOMIC DNA]</scope>
    <source>
        <strain evidence="2">CG10_big_fil_rev_8_21_14_0_10_37_15</strain>
    </source>
</reference>
<dbReference type="SUPFAM" id="SSF51905">
    <property type="entry name" value="FAD/NAD(P)-binding domain"/>
    <property type="match status" value="1"/>
</dbReference>
<accession>A0A2H0R584</accession>
<dbReference type="PANTHER" id="PTHR10742:SF410">
    <property type="entry name" value="LYSINE-SPECIFIC HISTONE DEMETHYLASE 2"/>
    <property type="match status" value="1"/>
</dbReference>
<dbReference type="PANTHER" id="PTHR10742">
    <property type="entry name" value="FLAVIN MONOAMINE OXIDASE"/>
    <property type="match status" value="1"/>
</dbReference>
<sequence length="426" mass="47909">MKIKTDILVIGAGAAGLMTAKELSKTGKKVTILEARDRIGGRIYPLFKETFGYPAQGGAEFVHGPAPITKTVLKEAGLTYVPINKIDYLYAHKGKLVKIPELWSYENLLNKRLKNLKKDMPIAEFLNKYFKEKKYETLKKLIIGTTENYDAADPKKISTFVLRDEWLGRHVWKLGIIKEGYGSLIKFLELECKNNRVQILFNKKVESIKIIGNDAEIKCADKTLYEAQKTIITVSLPIISSLKFSPAIPCKLKEISKIGFGGVIKILLQFQDSWWMKIIKKEQNTHIFISSEEKVPIWWTQPFQSFPVITGWIGGPNAKKLKNKSPEKILDLALLSLSNIFKIDVNILKEKFINSKVINWPADPFAQGAYSYESMGAKKASAELRKPINNIIFFAGEAFCSGEETATVEGAFASAVETANRILNPK</sequence>
<name>A0A2H0R584_9BACT</name>
<evidence type="ECO:0000259" key="1">
    <source>
        <dbReference type="Pfam" id="PF01593"/>
    </source>
</evidence>
<dbReference type="Gene3D" id="3.50.50.60">
    <property type="entry name" value="FAD/NAD(P)-binding domain"/>
    <property type="match status" value="1"/>
</dbReference>
<dbReference type="AlphaFoldDB" id="A0A2H0R584"/>